<evidence type="ECO:0000256" key="1">
    <source>
        <dbReference type="ARBA" id="ARBA00003416"/>
    </source>
</evidence>
<dbReference type="InterPro" id="IPR003798">
    <property type="entry name" value="DNA_recombination_RmuC"/>
</dbReference>
<keyword evidence="3" id="KW-0175">Coiled coil</keyword>
<reference evidence="5 6" key="1">
    <citation type="submission" date="2020-07" db="EMBL/GenBank/DDBJ databases">
        <title>MOT database genomes.</title>
        <authorList>
            <person name="Joseph S."/>
            <person name="Aduse-Opoku J."/>
            <person name="Hashim A."/>
            <person name="Wade W."/>
            <person name="Curtis M."/>
        </authorList>
    </citation>
    <scope>NUCLEOTIDE SEQUENCE [LARGE SCALE GENOMIC DNA]</scope>
    <source>
        <strain evidence="5 6">DSM 100099</strain>
    </source>
</reference>
<dbReference type="GO" id="GO:0006310">
    <property type="term" value="P:DNA recombination"/>
    <property type="evidence" value="ECO:0007669"/>
    <property type="project" value="UniProtKB-KW"/>
</dbReference>
<keyword evidence="4" id="KW-0233">DNA recombination</keyword>
<organism evidence="5 6">
    <name type="scientific">Sanguibacter inulinus</name>
    <dbReference type="NCBI Taxonomy" id="60922"/>
    <lineage>
        <taxon>Bacteria</taxon>
        <taxon>Bacillati</taxon>
        <taxon>Actinomycetota</taxon>
        <taxon>Actinomycetes</taxon>
        <taxon>Micrococcales</taxon>
        <taxon>Sanguibacteraceae</taxon>
        <taxon>Sanguibacter</taxon>
    </lineage>
</organism>
<evidence type="ECO:0000256" key="2">
    <source>
        <dbReference type="ARBA" id="ARBA00009840"/>
    </source>
</evidence>
<evidence type="ECO:0000313" key="5">
    <source>
        <dbReference type="EMBL" id="NYS93820.1"/>
    </source>
</evidence>
<evidence type="ECO:0000313" key="6">
    <source>
        <dbReference type="Proteomes" id="UP000561011"/>
    </source>
</evidence>
<comment type="similarity">
    <text evidence="2">Belongs to the RmuC family.</text>
</comment>
<dbReference type="EMBL" id="JACBYE010000020">
    <property type="protein sequence ID" value="NYS93820.1"/>
    <property type="molecule type" value="Genomic_DNA"/>
</dbReference>
<protein>
    <submittedName>
        <fullName evidence="5">DNA recombination protein RmuC</fullName>
    </submittedName>
</protein>
<dbReference type="PANTHER" id="PTHR30563">
    <property type="entry name" value="DNA RECOMBINATION PROTEIN RMUC"/>
    <property type="match status" value="1"/>
</dbReference>
<dbReference type="PANTHER" id="PTHR30563:SF0">
    <property type="entry name" value="DNA RECOMBINATION PROTEIN RMUC"/>
    <property type="match status" value="1"/>
</dbReference>
<dbReference type="Proteomes" id="UP000561011">
    <property type="component" value="Unassembled WGS sequence"/>
</dbReference>
<gene>
    <name evidence="5" type="ORF">HZZ10_09835</name>
</gene>
<evidence type="ECO:0000256" key="3">
    <source>
        <dbReference type="ARBA" id="ARBA00023054"/>
    </source>
</evidence>
<dbReference type="AlphaFoldDB" id="A0A853ETN4"/>
<evidence type="ECO:0000256" key="4">
    <source>
        <dbReference type="ARBA" id="ARBA00023172"/>
    </source>
</evidence>
<comment type="caution">
    <text evidence="5">The sequence shown here is derived from an EMBL/GenBank/DDBJ whole genome shotgun (WGS) entry which is preliminary data.</text>
</comment>
<accession>A0A853ETN4</accession>
<keyword evidence="6" id="KW-1185">Reference proteome</keyword>
<dbReference type="RefSeq" id="WP_179913372.1">
    <property type="nucleotide sequence ID" value="NZ_JACBYE010000020.1"/>
</dbReference>
<dbReference type="Pfam" id="PF02646">
    <property type="entry name" value="RmuC"/>
    <property type="match status" value="1"/>
</dbReference>
<sequence length="435" mass="47541">MTTFFWCALTTLLGAVLGYVLAVVRSGARVRQSEVAVARAEAELAAERRGAGERLLAMQHDQDRLSDQFRALAADALASNNEQFLGLAEQRLRATQVAGQADLASRTEAVQQLVAPLTRSLSDVRQQMQVAEEARIASTSALAEQVRGMREASELLRTQTGSLVSALRTSDIRGAWGEMQLRRVVEVAGMLNRVDFVEQSHVSTDDGALRPDMVVHLAGGKNIVVDSKVAFLGYLDAQQATDPTYRAERLAAHARHVRKHIDDLGSKRYWDQFAPSPEFVVMFIPAEPFLAAAVEEDPALLEYAFGRNVVIVTPMTLMALLRTVSYAWRQEALAENAQKVLEVGKELHGRLATMGSHLTRLGRQIQGAADAYNKTVASLETRVLVSARRFAELDVVDTDLETPPPVSPHLGVVSAPELLASADESLVDLDDLRRG</sequence>
<proteinExistence type="inferred from homology"/>
<name>A0A853ETN4_9MICO</name>
<comment type="function">
    <text evidence="1">Involved in DNA recombination.</text>
</comment>